<evidence type="ECO:0000259" key="1">
    <source>
        <dbReference type="Pfam" id="PF01593"/>
    </source>
</evidence>
<dbReference type="InterPro" id="IPR036188">
    <property type="entry name" value="FAD/NAD-bd_sf"/>
</dbReference>
<organism evidence="2 3">
    <name type="scientific">Candidatus Sungbacteria bacterium RIFCSPHIGHO2_02_FULL_51_29</name>
    <dbReference type="NCBI Taxonomy" id="1802273"/>
    <lineage>
        <taxon>Bacteria</taxon>
        <taxon>Candidatus Sungiibacteriota</taxon>
    </lineage>
</organism>
<dbReference type="SUPFAM" id="SSF51905">
    <property type="entry name" value="FAD/NAD(P)-binding domain"/>
    <property type="match status" value="1"/>
</dbReference>
<evidence type="ECO:0000313" key="3">
    <source>
        <dbReference type="Proteomes" id="UP000177811"/>
    </source>
</evidence>
<dbReference type="Pfam" id="PF01593">
    <property type="entry name" value="Amino_oxidase"/>
    <property type="match status" value="1"/>
</dbReference>
<dbReference type="InterPro" id="IPR002937">
    <property type="entry name" value="Amino_oxidase"/>
</dbReference>
<dbReference type="PANTHER" id="PTHR42923">
    <property type="entry name" value="PROTOPORPHYRINOGEN OXIDASE"/>
    <property type="match status" value="1"/>
</dbReference>
<comment type="caution">
    <text evidence="2">The sequence shown here is derived from an EMBL/GenBank/DDBJ whole genome shotgun (WGS) entry which is preliminary data.</text>
</comment>
<evidence type="ECO:0000313" key="2">
    <source>
        <dbReference type="EMBL" id="OHA02820.1"/>
    </source>
</evidence>
<dbReference type="PRINTS" id="PR00419">
    <property type="entry name" value="ADXRDTASE"/>
</dbReference>
<proteinExistence type="predicted"/>
<dbReference type="Gene3D" id="3.50.50.60">
    <property type="entry name" value="FAD/NAD(P)-binding domain"/>
    <property type="match status" value="1"/>
</dbReference>
<dbReference type="InterPro" id="IPR050464">
    <property type="entry name" value="Zeta_carotene_desat/Oxidored"/>
</dbReference>
<reference evidence="2 3" key="1">
    <citation type="journal article" date="2016" name="Nat. Commun.">
        <title>Thousands of microbial genomes shed light on interconnected biogeochemical processes in an aquifer system.</title>
        <authorList>
            <person name="Anantharaman K."/>
            <person name="Brown C.T."/>
            <person name="Hug L.A."/>
            <person name="Sharon I."/>
            <person name="Castelle C.J."/>
            <person name="Probst A.J."/>
            <person name="Thomas B.C."/>
            <person name="Singh A."/>
            <person name="Wilkins M.J."/>
            <person name="Karaoz U."/>
            <person name="Brodie E.L."/>
            <person name="Williams K.H."/>
            <person name="Hubbard S.S."/>
            <person name="Banfield J.F."/>
        </authorList>
    </citation>
    <scope>NUCLEOTIDE SEQUENCE [LARGE SCALE GENOMIC DNA]</scope>
</reference>
<gene>
    <name evidence="2" type="ORF">A3C16_01820</name>
</gene>
<accession>A0A1G2KTQ7</accession>
<sequence length="449" mass="50166">MHIGHVGIVGAGMAGAVAAHNLVKAGFVVTVIEKEPQCGGRARSTLVNGALPFFQDHGGQFILDHYEDVMPLIKETGIADDMIEIEPYTATFRGDRFRRINRKNSGTVYSEELVSPRACSQVENAYRHMAQRVGGLDPNRYTAWYEFDNGSADWWFRRSYGEEGAAYLAEPVFNGLFFHAMQYAPEIYAAWMISHLARRDRWHIMRRGTQSIPEAGLRCVRDVRLNTPVLEIGIGAEGKALVRTADETLMLDAVIVTIPPPEAAGIISAPTVRQKLFLKNTHYWSTIVINLLLSSRLSDPNLNNATMAMIPAEERCFFHNCPAAFSLESGKHKAIGAQELLGTHLMSHSAERLMQEPDDIIAQAVIKDLAHFVPDMPHKLRDVHITRWPLAIPKRSPGELLELTRFWWDQEIQTSPIYIAGDSTSFPTFGGAAWSGKKASNIIAKRFCR</sequence>
<dbReference type="EMBL" id="MHQL01000027">
    <property type="protein sequence ID" value="OHA02820.1"/>
    <property type="molecule type" value="Genomic_DNA"/>
</dbReference>
<name>A0A1G2KTQ7_9BACT</name>
<dbReference type="Proteomes" id="UP000177811">
    <property type="component" value="Unassembled WGS sequence"/>
</dbReference>
<feature type="domain" description="Amine oxidase" evidence="1">
    <location>
        <begin position="13"/>
        <end position="443"/>
    </location>
</feature>
<dbReference type="GO" id="GO:0016491">
    <property type="term" value="F:oxidoreductase activity"/>
    <property type="evidence" value="ECO:0007669"/>
    <property type="project" value="InterPro"/>
</dbReference>
<dbReference type="AlphaFoldDB" id="A0A1G2KTQ7"/>
<protein>
    <recommendedName>
        <fullName evidence="1">Amine oxidase domain-containing protein</fullName>
    </recommendedName>
</protein>